<feature type="transmembrane region" description="Helical" evidence="1">
    <location>
        <begin position="65"/>
        <end position="86"/>
    </location>
</feature>
<evidence type="ECO:0000313" key="2">
    <source>
        <dbReference type="EMBL" id="MTD32501.1"/>
    </source>
</evidence>
<name>A0A844GB32_9NEIS</name>
<protein>
    <submittedName>
        <fullName evidence="2">Uncharacterized protein</fullName>
    </submittedName>
</protein>
<proteinExistence type="predicted"/>
<dbReference type="AlphaFoldDB" id="A0A844GB32"/>
<gene>
    <name evidence="2" type="ORF">GKE73_01945</name>
</gene>
<organism evidence="2 3">
    <name type="scientific">Paludibacterium denitrificans</name>
    <dbReference type="NCBI Taxonomy" id="2675226"/>
    <lineage>
        <taxon>Bacteria</taxon>
        <taxon>Pseudomonadati</taxon>
        <taxon>Pseudomonadota</taxon>
        <taxon>Betaproteobacteria</taxon>
        <taxon>Neisseriales</taxon>
        <taxon>Chromobacteriaceae</taxon>
        <taxon>Paludibacterium</taxon>
    </lineage>
</organism>
<evidence type="ECO:0000256" key="1">
    <source>
        <dbReference type="SAM" id="Phobius"/>
    </source>
</evidence>
<dbReference type="RefSeq" id="WP_230368936.1">
    <property type="nucleotide sequence ID" value="NZ_WLYX01000001.1"/>
</dbReference>
<evidence type="ECO:0000313" key="3">
    <source>
        <dbReference type="Proteomes" id="UP000446658"/>
    </source>
</evidence>
<dbReference type="Proteomes" id="UP000446658">
    <property type="component" value="Unassembled WGS sequence"/>
</dbReference>
<keyword evidence="1" id="KW-0812">Transmembrane</keyword>
<sequence>MELLINAITDSCWATNTFGVGLIALTRFFNHTKIGWALVGLTLVIIAFGNTIIMINIGQNPSQHIASIFSTFALGSLGVRFIGNWITDGAK</sequence>
<comment type="caution">
    <text evidence="2">The sequence shown here is derived from an EMBL/GenBank/DDBJ whole genome shotgun (WGS) entry which is preliminary data.</text>
</comment>
<accession>A0A844GB32</accession>
<keyword evidence="1" id="KW-0472">Membrane</keyword>
<keyword evidence="1" id="KW-1133">Transmembrane helix</keyword>
<feature type="transmembrane region" description="Helical" evidence="1">
    <location>
        <begin position="34"/>
        <end position="53"/>
    </location>
</feature>
<reference evidence="2 3" key="1">
    <citation type="submission" date="2019-11" db="EMBL/GenBank/DDBJ databases">
        <title>Draft genome sequence of Paludibacterium sp. dN18-1.</title>
        <authorList>
            <person name="Im W.-T."/>
        </authorList>
    </citation>
    <scope>NUCLEOTIDE SEQUENCE [LARGE SCALE GENOMIC DNA]</scope>
    <source>
        <strain evidence="3">dN 18-1</strain>
    </source>
</reference>
<dbReference type="EMBL" id="WLYX01000001">
    <property type="protein sequence ID" value="MTD32501.1"/>
    <property type="molecule type" value="Genomic_DNA"/>
</dbReference>
<keyword evidence="3" id="KW-1185">Reference proteome</keyword>